<gene>
    <name evidence="1" type="ORF">CHC_T00000823001</name>
</gene>
<proteinExistence type="predicted"/>
<keyword evidence="2" id="KW-1185">Reference proteome</keyword>
<dbReference type="GeneID" id="17318614"/>
<dbReference type="KEGG" id="ccp:CHC_T00000823001"/>
<dbReference type="AlphaFoldDB" id="R7QSW5"/>
<dbReference type="PhylomeDB" id="R7QSW5"/>
<sequence>MEFGSGSLEVPSDNVHRTGYEGVGIHTQLEILSLGGDRWVPAPFRPRPHKTTYEVFHLNDTTARRLNITEDDLDNLKAAAAAIDPQIQLITSPGDGEYLDAGRGDVVWFTGPYGIALVKDRLVIYSSGPERYVLLERDWPGYPSIALIDIVSGRIVKDGAYSYASQGMPVSVELIDKPKLVLDCEGMPLYPEQWDVKCVDPLLEPARAYRHDAGLPKVEDEMLRVHELTVNYGVRVEDDIDRNAFYLARSMSSGVDNRRSTSIVLLSDDTSLVLSRTVALMVRQKGSQNRERRDLNPQLLPIGIDGISLFFIWPRYVSNLFMRRLPVSR</sequence>
<name>R7QSW5_CHOCR</name>
<dbReference type="Proteomes" id="UP000012073">
    <property type="component" value="Unassembled WGS sequence"/>
</dbReference>
<dbReference type="Gramene" id="CDF40601">
    <property type="protein sequence ID" value="CDF40601"/>
    <property type="gene ID" value="CHC_T00000823001"/>
</dbReference>
<evidence type="ECO:0000313" key="2">
    <source>
        <dbReference type="Proteomes" id="UP000012073"/>
    </source>
</evidence>
<dbReference type="EMBL" id="HG002215">
    <property type="protein sequence ID" value="CDF40601.1"/>
    <property type="molecule type" value="Genomic_DNA"/>
</dbReference>
<reference evidence="2" key="1">
    <citation type="journal article" date="2013" name="Proc. Natl. Acad. Sci. U.S.A.">
        <title>Genome structure and metabolic features in the red seaweed Chondrus crispus shed light on evolution of the Archaeplastida.</title>
        <authorList>
            <person name="Collen J."/>
            <person name="Porcel B."/>
            <person name="Carre W."/>
            <person name="Ball S.G."/>
            <person name="Chaparro C."/>
            <person name="Tonon T."/>
            <person name="Barbeyron T."/>
            <person name="Michel G."/>
            <person name="Noel B."/>
            <person name="Valentin K."/>
            <person name="Elias M."/>
            <person name="Artiguenave F."/>
            <person name="Arun A."/>
            <person name="Aury J.M."/>
            <person name="Barbosa-Neto J.F."/>
            <person name="Bothwell J.H."/>
            <person name="Bouget F.Y."/>
            <person name="Brillet L."/>
            <person name="Cabello-Hurtado F."/>
            <person name="Capella-Gutierrez S."/>
            <person name="Charrier B."/>
            <person name="Cladiere L."/>
            <person name="Cock J.M."/>
            <person name="Coelho S.M."/>
            <person name="Colleoni C."/>
            <person name="Czjzek M."/>
            <person name="Da Silva C."/>
            <person name="Delage L."/>
            <person name="Denoeud F."/>
            <person name="Deschamps P."/>
            <person name="Dittami S.M."/>
            <person name="Gabaldon T."/>
            <person name="Gachon C.M."/>
            <person name="Groisillier A."/>
            <person name="Herve C."/>
            <person name="Jabbari K."/>
            <person name="Katinka M."/>
            <person name="Kloareg B."/>
            <person name="Kowalczyk N."/>
            <person name="Labadie K."/>
            <person name="Leblanc C."/>
            <person name="Lopez P.J."/>
            <person name="McLachlan D.H."/>
            <person name="Meslet-Cladiere L."/>
            <person name="Moustafa A."/>
            <person name="Nehr Z."/>
            <person name="Nyvall Collen P."/>
            <person name="Panaud O."/>
            <person name="Partensky F."/>
            <person name="Poulain J."/>
            <person name="Rensing S.A."/>
            <person name="Rousvoal S."/>
            <person name="Samson G."/>
            <person name="Symeonidi A."/>
            <person name="Weissenbach J."/>
            <person name="Zambounis A."/>
            <person name="Wincker P."/>
            <person name="Boyen C."/>
        </authorList>
    </citation>
    <scope>NUCLEOTIDE SEQUENCE [LARGE SCALE GENOMIC DNA]</scope>
    <source>
        <strain evidence="2">cv. Stackhouse</strain>
    </source>
</reference>
<dbReference type="RefSeq" id="XP_005710895.1">
    <property type="nucleotide sequence ID" value="XM_005710838.1"/>
</dbReference>
<accession>R7QSW5</accession>
<organism evidence="1 2">
    <name type="scientific">Chondrus crispus</name>
    <name type="common">Carrageen Irish moss</name>
    <name type="synonym">Polymorpha crispa</name>
    <dbReference type="NCBI Taxonomy" id="2769"/>
    <lineage>
        <taxon>Eukaryota</taxon>
        <taxon>Rhodophyta</taxon>
        <taxon>Florideophyceae</taxon>
        <taxon>Rhodymeniophycidae</taxon>
        <taxon>Gigartinales</taxon>
        <taxon>Gigartinaceae</taxon>
        <taxon>Chondrus</taxon>
    </lineage>
</organism>
<evidence type="ECO:0000313" key="1">
    <source>
        <dbReference type="EMBL" id="CDF40601.1"/>
    </source>
</evidence>
<protein>
    <submittedName>
        <fullName evidence="1">Uncharacterized protein</fullName>
    </submittedName>
</protein>